<dbReference type="HOGENOM" id="CLU_688356_0_0_9"/>
<keyword evidence="3" id="KW-1185">Reference proteome</keyword>
<dbReference type="Proteomes" id="UP000005262">
    <property type="component" value="Chromosome"/>
</dbReference>
<feature type="compositionally biased region" description="Acidic residues" evidence="1">
    <location>
        <begin position="383"/>
        <end position="400"/>
    </location>
</feature>
<reference evidence="3" key="2">
    <citation type="submission" date="2012-08" db="EMBL/GenBank/DDBJ databases">
        <title>Finished genome of Desulfosporosinus meridiei DSM 13257.</title>
        <authorList>
            <person name="Huntemann M."/>
            <person name="Wei C.-L."/>
            <person name="Han J."/>
            <person name="Detter J.C."/>
            <person name="Han C."/>
            <person name="Davenport K."/>
            <person name="Daligault H."/>
            <person name="Erkkila T."/>
            <person name="Gu W."/>
            <person name="Munk A.C.C."/>
            <person name="Teshima H."/>
            <person name="Xu Y."/>
            <person name="Chain P."/>
            <person name="Tapia R."/>
            <person name="Chen A."/>
            <person name="Krypides N."/>
            <person name="Mavromatis K."/>
            <person name="Markowitz V."/>
            <person name="Szeto E."/>
            <person name="Ivanova N."/>
            <person name="Mikhailova N."/>
            <person name="Ovchinnikova G."/>
            <person name="Pagani I."/>
            <person name="Pati A."/>
            <person name="Goodwin L."/>
            <person name="Peters L."/>
            <person name="Pitluck S."/>
            <person name="Woyke T."/>
            <person name="Pester M."/>
            <person name="Spring S."/>
            <person name="Ollivier B."/>
            <person name="Rattei T."/>
            <person name="Klenk H.-P."/>
            <person name="Wagner M."/>
            <person name="Loy A."/>
        </authorList>
    </citation>
    <scope>NUCLEOTIDE SEQUENCE [LARGE SCALE GENOMIC DNA]</scope>
    <source>
        <strain evidence="3">ATCC BAA-275 / DSM 13257 / NCIMB 13706 / S10</strain>
    </source>
</reference>
<feature type="region of interest" description="Disordered" evidence="1">
    <location>
        <begin position="369"/>
        <end position="400"/>
    </location>
</feature>
<feature type="compositionally biased region" description="Basic and acidic residues" evidence="1">
    <location>
        <begin position="373"/>
        <end position="382"/>
    </location>
</feature>
<organism evidence="2 3">
    <name type="scientific">Desulfosporosinus meridiei (strain ATCC BAA-275 / DSM 13257 / KCTC 12902 / NCIMB 13706 / S10)</name>
    <dbReference type="NCBI Taxonomy" id="768704"/>
    <lineage>
        <taxon>Bacteria</taxon>
        <taxon>Bacillati</taxon>
        <taxon>Bacillota</taxon>
        <taxon>Clostridia</taxon>
        <taxon>Eubacteriales</taxon>
        <taxon>Desulfitobacteriaceae</taxon>
        <taxon>Desulfosporosinus</taxon>
    </lineage>
</organism>
<accession>J7IZ81</accession>
<dbReference type="OrthoDB" id="1237440at2"/>
<evidence type="ECO:0000313" key="2">
    <source>
        <dbReference type="EMBL" id="AFQ44358.1"/>
    </source>
</evidence>
<reference evidence="2 3" key="1">
    <citation type="journal article" date="2012" name="J. Bacteriol.">
        <title>Complete genome sequences of Desulfosporosinus orientis DSM765T, Desulfosporosinus youngiae DSM17734T, Desulfosporosinus meridiei DSM13257T, and Desulfosporosinus acidiphilus DSM22704T.</title>
        <authorList>
            <person name="Pester M."/>
            <person name="Brambilla E."/>
            <person name="Alazard D."/>
            <person name="Rattei T."/>
            <person name="Weinmaier T."/>
            <person name="Han J."/>
            <person name="Lucas S."/>
            <person name="Lapidus A."/>
            <person name="Cheng J.F."/>
            <person name="Goodwin L."/>
            <person name="Pitluck S."/>
            <person name="Peters L."/>
            <person name="Ovchinnikova G."/>
            <person name="Teshima H."/>
            <person name="Detter J.C."/>
            <person name="Han C.S."/>
            <person name="Tapia R."/>
            <person name="Land M.L."/>
            <person name="Hauser L."/>
            <person name="Kyrpides N.C."/>
            <person name="Ivanova N.N."/>
            <person name="Pagani I."/>
            <person name="Huntmann M."/>
            <person name="Wei C.L."/>
            <person name="Davenport K.W."/>
            <person name="Daligault H."/>
            <person name="Chain P.S."/>
            <person name="Chen A."/>
            <person name="Mavromatis K."/>
            <person name="Markowitz V."/>
            <person name="Szeto E."/>
            <person name="Mikhailova N."/>
            <person name="Pati A."/>
            <person name="Wagner M."/>
            <person name="Woyke T."/>
            <person name="Ollivier B."/>
            <person name="Klenk H.P."/>
            <person name="Spring S."/>
            <person name="Loy A."/>
        </authorList>
    </citation>
    <scope>NUCLEOTIDE SEQUENCE [LARGE SCALE GENOMIC DNA]</scope>
    <source>
        <strain evidence="3">ATCC BAA-275 / DSM 13257 / NCIMB 13706 / S10</strain>
    </source>
</reference>
<evidence type="ECO:0008006" key="4">
    <source>
        <dbReference type="Google" id="ProtNLM"/>
    </source>
</evidence>
<dbReference type="EMBL" id="CP003629">
    <property type="protein sequence ID" value="AFQ44358.1"/>
    <property type="molecule type" value="Genomic_DNA"/>
</dbReference>
<dbReference type="eggNOG" id="ENOG5033GDH">
    <property type="taxonomic scope" value="Bacteria"/>
</dbReference>
<evidence type="ECO:0000313" key="3">
    <source>
        <dbReference type="Proteomes" id="UP000005262"/>
    </source>
</evidence>
<dbReference type="KEGG" id="dmi:Desmer_2439"/>
<name>J7IZ81_DESMD</name>
<evidence type="ECO:0000256" key="1">
    <source>
        <dbReference type="SAM" id="MobiDB-lite"/>
    </source>
</evidence>
<dbReference type="AlphaFoldDB" id="J7IZ81"/>
<proteinExistence type="predicted"/>
<gene>
    <name evidence="2" type="ordered locus">Desmer_2439</name>
</gene>
<protein>
    <recommendedName>
        <fullName evidence="4">Apea-like HEPN domain-containing protein</fullName>
    </recommendedName>
</protein>
<dbReference type="RefSeq" id="WP_014903271.1">
    <property type="nucleotide sequence ID" value="NC_018515.1"/>
</dbReference>
<sequence>MIYVGKSLISYLKSAFPAAVKAPKCRNFFKSEYTYTVEFDGNSIEAKFLIHEVVEKYYLDVVVTGKSKAQIIKGLEYIQAAIEKSDILKDYIEIVSYDAISEYYCNKIYPKLNELERNLRKLLFNIYVANFGRDYYQMTISGDLQKKIKSVIQAKGNEERKETERLQKFFYSMEFADIQQMLFVPHWTEVNERSKDDFLKSHEDLSKLTDDELRKAFSEIAPRSDWERFFSDKMDDDDIQSLIDEIRRSRNSIAHCKFFYQAEYVICNKAMSKFNKAVKSAIAITEGKDFSEKNSESIKEAFASVSKRFEEYKKSMAEALRPIFQISQQYSEMKEGMIKNISIMLETIQPTLQSLSGLKASIPLSDLSTELLQHPKEGNDEKGADDEDCQSSESEDDSNI</sequence>